<dbReference type="EMBL" id="BKCP01004949">
    <property type="protein sequence ID" value="GER34744.1"/>
    <property type="molecule type" value="Genomic_DNA"/>
</dbReference>
<dbReference type="Proteomes" id="UP000325081">
    <property type="component" value="Unassembled WGS sequence"/>
</dbReference>
<name>A0A5A7PPR3_STRAF</name>
<sequence>MTRSSSITLFTVRSTSSKKVVRLLDHYQGEVILVTTDLDVRDVDVRNFFRKFHAAYVDAVMNPFHIPEILGFRQSIYSGIASEWFTPRFGFDVGCYTVSNIIEEVT</sequence>
<dbReference type="InterPro" id="IPR011012">
    <property type="entry name" value="Longin-like_dom_sf"/>
</dbReference>
<reference evidence="2" key="1">
    <citation type="journal article" date="2019" name="Curr. Biol.">
        <title>Genome Sequence of Striga asiatica Provides Insight into the Evolution of Plant Parasitism.</title>
        <authorList>
            <person name="Yoshida S."/>
            <person name="Kim S."/>
            <person name="Wafula E.K."/>
            <person name="Tanskanen J."/>
            <person name="Kim Y.M."/>
            <person name="Honaas L."/>
            <person name="Yang Z."/>
            <person name="Spallek T."/>
            <person name="Conn C.E."/>
            <person name="Ichihashi Y."/>
            <person name="Cheong K."/>
            <person name="Cui S."/>
            <person name="Der J.P."/>
            <person name="Gundlach H."/>
            <person name="Jiao Y."/>
            <person name="Hori C."/>
            <person name="Ishida J.K."/>
            <person name="Kasahara H."/>
            <person name="Kiba T."/>
            <person name="Kim M.S."/>
            <person name="Koo N."/>
            <person name="Laohavisit A."/>
            <person name="Lee Y.H."/>
            <person name="Lumba S."/>
            <person name="McCourt P."/>
            <person name="Mortimer J.C."/>
            <person name="Mutuku J.M."/>
            <person name="Nomura T."/>
            <person name="Sasaki-Sekimoto Y."/>
            <person name="Seto Y."/>
            <person name="Wang Y."/>
            <person name="Wakatake T."/>
            <person name="Sakakibara H."/>
            <person name="Demura T."/>
            <person name="Yamaguchi S."/>
            <person name="Yoneyama K."/>
            <person name="Manabe R.I."/>
            <person name="Nelson D.C."/>
            <person name="Schulman A.H."/>
            <person name="Timko M.P."/>
            <person name="dePamphilis C.W."/>
            <person name="Choi D."/>
            <person name="Shirasu K."/>
        </authorList>
    </citation>
    <scope>NUCLEOTIDE SEQUENCE [LARGE SCALE GENOMIC DNA]</scope>
    <source>
        <strain evidence="2">cv. UVA1</strain>
    </source>
</reference>
<evidence type="ECO:0000313" key="1">
    <source>
        <dbReference type="EMBL" id="GER34744.1"/>
    </source>
</evidence>
<comment type="caution">
    <text evidence="1">The sequence shown here is derived from an EMBL/GenBank/DDBJ whole genome shotgun (WGS) entry which is preliminary data.</text>
</comment>
<organism evidence="1 2">
    <name type="scientific">Striga asiatica</name>
    <name type="common">Asiatic witchweed</name>
    <name type="synonym">Buchnera asiatica</name>
    <dbReference type="NCBI Taxonomy" id="4170"/>
    <lineage>
        <taxon>Eukaryota</taxon>
        <taxon>Viridiplantae</taxon>
        <taxon>Streptophyta</taxon>
        <taxon>Embryophyta</taxon>
        <taxon>Tracheophyta</taxon>
        <taxon>Spermatophyta</taxon>
        <taxon>Magnoliopsida</taxon>
        <taxon>eudicotyledons</taxon>
        <taxon>Gunneridae</taxon>
        <taxon>Pentapetalae</taxon>
        <taxon>asterids</taxon>
        <taxon>lamiids</taxon>
        <taxon>Lamiales</taxon>
        <taxon>Orobanchaceae</taxon>
        <taxon>Buchnereae</taxon>
        <taxon>Striga</taxon>
    </lineage>
</organism>
<dbReference type="SUPFAM" id="SSF64356">
    <property type="entry name" value="SNARE-like"/>
    <property type="match status" value="1"/>
</dbReference>
<accession>A0A5A7PPR3</accession>
<dbReference type="GO" id="GO:0005737">
    <property type="term" value="C:cytoplasm"/>
    <property type="evidence" value="ECO:0007669"/>
    <property type="project" value="GOC"/>
</dbReference>
<dbReference type="Gene3D" id="3.30.450.70">
    <property type="match status" value="1"/>
</dbReference>
<dbReference type="AlphaFoldDB" id="A0A5A7PPR3"/>
<protein>
    <submittedName>
        <fullName evidence="1">Trafficking protein particle complex subunit 2-like protein</fullName>
    </submittedName>
</protein>
<gene>
    <name evidence="1" type="ORF">STAS_10992</name>
</gene>
<evidence type="ECO:0000313" key="2">
    <source>
        <dbReference type="Proteomes" id="UP000325081"/>
    </source>
</evidence>
<dbReference type="InterPro" id="IPR006722">
    <property type="entry name" value="Sedlin"/>
</dbReference>
<dbReference type="GO" id="GO:0006888">
    <property type="term" value="P:endoplasmic reticulum to Golgi vesicle-mediated transport"/>
    <property type="evidence" value="ECO:0007669"/>
    <property type="project" value="InterPro"/>
</dbReference>
<dbReference type="Pfam" id="PF04628">
    <property type="entry name" value="Sedlin_N"/>
    <property type="match status" value="1"/>
</dbReference>
<keyword evidence="2" id="KW-1185">Reference proteome</keyword>
<proteinExistence type="predicted"/>